<dbReference type="GO" id="GO:0005524">
    <property type="term" value="F:ATP binding"/>
    <property type="evidence" value="ECO:0007669"/>
    <property type="project" value="UniProtKB-KW"/>
</dbReference>
<keyword evidence="7 11" id="KW-0418">Kinase</keyword>
<evidence type="ECO:0000256" key="2">
    <source>
        <dbReference type="ARBA" id="ARBA00004370"/>
    </source>
</evidence>
<sequence>MDVGNILPKGLIWRILLLMSLALLPLGLISVYQTKVVVDEAQALARASLMSNTLKASSREREVIQQARGAAQSLAAIVPTLDTDECSAALRSVTGQSDLFIFAGYIQSDGMMECLSVGEPTDLSGQPSFEQAVERQSATIDFNPSGAITGAPVVIVSEPAFVDGELQGFVSLSIPLQTANDLLHEPGADGGLKMAVINIDGDIVAATRGLDAAPDFLPRNTPVESLLSRVGESFAAVAGNDENRVFAVAPLIDDNVALVGSWPSDAAVYGNSGIRALIAVVFPVLMWVVGLAVAVLGLQRLVLRHIKKLRSAMRQFALGDRSAGELAFEDPPEEFEEAQRAFNRMAFLISESDARQEQDLRDKEVLLKEVHHRVKNNLQLIASIMNMQMRNAKSVETKYMLSSLQRRVRGLAMLHRSLYTSAELTTVDSQELIQAVIDDVKMLSVDKSIPVESDLESMPLYPDQAVPLSMFVAEALTNAFKYASAGTESSPIQISLRREGEMDVHLRISNQIVEARLDEETEDIGDGLGGRLMVAFASQLDGETHHNETAESYDLHLKFKLQDFSSTRQNDEAA</sequence>
<keyword evidence="6" id="KW-0547">Nucleotide-binding</keyword>
<dbReference type="PANTHER" id="PTHR41523">
    <property type="entry name" value="TWO-COMPONENT SYSTEM SENSOR PROTEIN"/>
    <property type="match status" value="1"/>
</dbReference>
<dbReference type="InterPro" id="IPR011495">
    <property type="entry name" value="Sig_transdc_His_kin_sub2_dim/P"/>
</dbReference>
<dbReference type="SUPFAM" id="SSF55874">
    <property type="entry name" value="ATPase domain of HSP90 chaperone/DNA topoisomerase II/histidine kinase"/>
    <property type="match status" value="1"/>
</dbReference>
<keyword evidence="4" id="KW-0597">Phosphoprotein</keyword>
<evidence type="ECO:0000313" key="12">
    <source>
        <dbReference type="Proteomes" id="UP000184221"/>
    </source>
</evidence>
<keyword evidence="9" id="KW-0472">Membrane</keyword>
<evidence type="ECO:0000256" key="5">
    <source>
        <dbReference type="ARBA" id="ARBA00022679"/>
    </source>
</evidence>
<dbReference type="InterPro" id="IPR003660">
    <property type="entry name" value="HAMP_dom"/>
</dbReference>
<evidence type="ECO:0000256" key="8">
    <source>
        <dbReference type="ARBA" id="ARBA00022840"/>
    </source>
</evidence>
<feature type="domain" description="HAMP" evidence="10">
    <location>
        <begin position="300"/>
        <end position="354"/>
    </location>
</feature>
<evidence type="ECO:0000256" key="7">
    <source>
        <dbReference type="ARBA" id="ARBA00022777"/>
    </source>
</evidence>
<reference evidence="11 12" key="1">
    <citation type="submission" date="2016-11" db="EMBL/GenBank/DDBJ databases">
        <authorList>
            <person name="Jaros S."/>
            <person name="Januszkiewicz K."/>
            <person name="Wedrychowicz H."/>
        </authorList>
    </citation>
    <scope>NUCLEOTIDE SEQUENCE [LARGE SCALE GENOMIC DNA]</scope>
    <source>
        <strain evidence="11 12">DSM 29431</strain>
    </source>
</reference>
<feature type="transmembrane region" description="Helical" evidence="9">
    <location>
        <begin position="276"/>
        <end position="298"/>
    </location>
</feature>
<gene>
    <name evidence="11" type="ORF">SAMN05443551_0599</name>
</gene>
<dbReference type="Proteomes" id="UP000184221">
    <property type="component" value="Unassembled WGS sequence"/>
</dbReference>
<dbReference type="GO" id="GO:0016020">
    <property type="term" value="C:membrane"/>
    <property type="evidence" value="ECO:0007669"/>
    <property type="project" value="UniProtKB-SubCell"/>
</dbReference>
<dbReference type="GO" id="GO:0007165">
    <property type="term" value="P:signal transduction"/>
    <property type="evidence" value="ECO:0007669"/>
    <property type="project" value="InterPro"/>
</dbReference>
<dbReference type="PROSITE" id="PS50885">
    <property type="entry name" value="HAMP"/>
    <property type="match status" value="1"/>
</dbReference>
<dbReference type="AlphaFoldDB" id="A0A1M5MQ61"/>
<dbReference type="Gene3D" id="3.30.450.20">
    <property type="entry name" value="PAS domain"/>
    <property type="match status" value="1"/>
</dbReference>
<evidence type="ECO:0000256" key="3">
    <source>
        <dbReference type="ARBA" id="ARBA00012438"/>
    </source>
</evidence>
<evidence type="ECO:0000256" key="6">
    <source>
        <dbReference type="ARBA" id="ARBA00022741"/>
    </source>
</evidence>
<comment type="catalytic activity">
    <reaction evidence="1">
        <text>ATP + protein L-histidine = ADP + protein N-phospho-L-histidine.</text>
        <dbReference type="EC" id="2.7.13.3"/>
    </reaction>
</comment>
<keyword evidence="9" id="KW-1133">Transmembrane helix</keyword>
<keyword evidence="9" id="KW-0812">Transmembrane</keyword>
<keyword evidence="8" id="KW-0067">ATP-binding</keyword>
<keyword evidence="5" id="KW-0808">Transferase</keyword>
<dbReference type="GO" id="GO:0004673">
    <property type="term" value="F:protein histidine kinase activity"/>
    <property type="evidence" value="ECO:0007669"/>
    <property type="project" value="UniProtKB-EC"/>
</dbReference>
<dbReference type="Gene3D" id="3.30.565.10">
    <property type="entry name" value="Histidine kinase-like ATPase, C-terminal domain"/>
    <property type="match status" value="1"/>
</dbReference>
<dbReference type="Pfam" id="PF07568">
    <property type="entry name" value="HisKA_2"/>
    <property type="match status" value="1"/>
</dbReference>
<evidence type="ECO:0000259" key="10">
    <source>
        <dbReference type="PROSITE" id="PS50885"/>
    </source>
</evidence>
<evidence type="ECO:0000256" key="1">
    <source>
        <dbReference type="ARBA" id="ARBA00000085"/>
    </source>
</evidence>
<proteinExistence type="predicted"/>
<evidence type="ECO:0000256" key="4">
    <source>
        <dbReference type="ARBA" id="ARBA00022553"/>
    </source>
</evidence>
<evidence type="ECO:0000256" key="9">
    <source>
        <dbReference type="SAM" id="Phobius"/>
    </source>
</evidence>
<dbReference type="OrthoDB" id="9767435at2"/>
<dbReference type="InterPro" id="IPR036890">
    <property type="entry name" value="HATPase_C_sf"/>
</dbReference>
<dbReference type="EC" id="2.7.13.3" evidence="3"/>
<evidence type="ECO:0000313" key="11">
    <source>
        <dbReference type="EMBL" id="SHG79212.1"/>
    </source>
</evidence>
<accession>A0A1M5MQ61</accession>
<protein>
    <recommendedName>
        <fullName evidence="3">histidine kinase</fullName>
        <ecNumber evidence="3">2.7.13.3</ecNumber>
    </recommendedName>
</protein>
<feature type="transmembrane region" description="Helical" evidence="9">
    <location>
        <begin position="12"/>
        <end position="32"/>
    </location>
</feature>
<name>A0A1M5MQ61_9RHOB</name>
<keyword evidence="12" id="KW-1185">Reference proteome</keyword>
<dbReference type="EMBL" id="FQXC01000001">
    <property type="protein sequence ID" value="SHG79212.1"/>
    <property type="molecule type" value="Genomic_DNA"/>
</dbReference>
<dbReference type="PANTHER" id="PTHR41523:SF8">
    <property type="entry name" value="ETHYLENE RESPONSE SENSOR PROTEIN"/>
    <property type="match status" value="1"/>
</dbReference>
<comment type="subcellular location">
    <subcellularLocation>
        <location evidence="2">Membrane</location>
    </subcellularLocation>
</comment>
<organism evidence="11 12">
    <name type="scientific">Marivita hallyeonensis</name>
    <dbReference type="NCBI Taxonomy" id="996342"/>
    <lineage>
        <taxon>Bacteria</taxon>
        <taxon>Pseudomonadati</taxon>
        <taxon>Pseudomonadota</taxon>
        <taxon>Alphaproteobacteria</taxon>
        <taxon>Rhodobacterales</taxon>
        <taxon>Roseobacteraceae</taxon>
        <taxon>Marivita</taxon>
    </lineage>
</organism>
<dbReference type="STRING" id="996342.SAMN05443551_0599"/>